<dbReference type="PATRIC" id="fig|888064.11.peg.911"/>
<keyword evidence="5" id="KW-1185">Reference proteome</keyword>
<dbReference type="Pfam" id="PF25888">
    <property type="entry name" value="WHD_DnaB"/>
    <property type="match status" value="1"/>
</dbReference>
<dbReference type="Proteomes" id="UP000010296">
    <property type="component" value="Unassembled WGS sequence"/>
</dbReference>
<dbReference type="InterPro" id="IPR058660">
    <property type="entry name" value="WHD_DnaB"/>
</dbReference>
<evidence type="ECO:0000313" key="4">
    <source>
        <dbReference type="EMBL" id="EFU74033.1"/>
    </source>
</evidence>
<dbReference type="STRING" id="888064.HMPREF9088_1211"/>
<dbReference type="eggNOG" id="COG3611">
    <property type="taxonomic scope" value="Bacteria"/>
</dbReference>
<dbReference type="HOGENOM" id="CLU_040783_1_0_9"/>
<evidence type="ECO:0000256" key="1">
    <source>
        <dbReference type="ARBA" id="ARBA00093462"/>
    </source>
</evidence>
<accession>E6LFS1</accession>
<proteinExistence type="inferred from homology"/>
<dbReference type="InterPro" id="IPR006343">
    <property type="entry name" value="DnaB/C_C"/>
</dbReference>
<feature type="domain" description="Replicative helicase loading/DNA remodeling protein DnaB N-terminal winged helix" evidence="3">
    <location>
        <begin position="14"/>
        <end position="264"/>
    </location>
</feature>
<sequence length="469" mass="54209">MQTIKGTEYMSEIQPNSLYQAYKAVPLSDDGVQALTALYQPIIGSDALTLYFALANDASTAEYTHLDLLNQLNFGMQRFLDARYHLEGIGLLTSYQKNLSEFGLLYAYELQEPLSPVRFFADSTYSFLLKNMVGERRFQLLAKRYMIPRYTWSAYTNITKNFTDVYSFQLADYQRDQAKLEQIASHFSKESKPKIAINDQLDWSFLKFHAQKKQISAKNFTDEFSKKLSLYHQYYGLDEMDLVQYMADVVNIATGMVEIDELEKRIVASRRTTRVKESSVNKETEDAEIRRFNTLKLTGFSDLDIQIIKESEQISPADYLAAIKLEKNSYPTKLEEWIVRDLVERSPLPKSVINVLLHYALVVKNNSVLPQKLVDKISADWSEKKVGTPEAAIQLVRTLAKEAQTAKQQRTNQSRYTPNKVTRKEQLPKWLVEQEAKKVSNEQVEDSEVTLTDEMNERFQAYLKRKEGE</sequence>
<dbReference type="EMBL" id="AEPV01000041">
    <property type="protein sequence ID" value="EFU74033.1"/>
    <property type="molecule type" value="Genomic_DNA"/>
</dbReference>
<dbReference type="Pfam" id="PF07261">
    <property type="entry name" value="DnaB_2"/>
    <property type="match status" value="1"/>
</dbReference>
<gene>
    <name evidence="4" type="primary">dnaB2</name>
    <name evidence="4" type="ORF">HMPREF9088_1211</name>
</gene>
<evidence type="ECO:0000259" key="2">
    <source>
        <dbReference type="Pfam" id="PF07261"/>
    </source>
</evidence>
<comment type="similarity">
    <text evidence="1">Belongs to the DnaB/DnaD family.</text>
</comment>
<comment type="caution">
    <text evidence="4">The sequence shown here is derived from an EMBL/GenBank/DDBJ whole genome shotgun (WGS) entry which is preliminary data.</text>
</comment>
<protein>
    <submittedName>
        <fullName evidence="4">Replication initiation and membrane attachment protein, DnaB/DnaD family</fullName>
    </submittedName>
</protein>
<reference evidence="4 5" key="1">
    <citation type="submission" date="2010-12" db="EMBL/GenBank/DDBJ databases">
        <authorList>
            <person name="Muzny D."/>
            <person name="Qin X."/>
            <person name="Deng J."/>
            <person name="Jiang H."/>
            <person name="Liu Y."/>
            <person name="Qu J."/>
            <person name="Song X.-Z."/>
            <person name="Zhang L."/>
            <person name="Thornton R."/>
            <person name="Coyle M."/>
            <person name="Francisco L."/>
            <person name="Jackson L."/>
            <person name="Javaid M."/>
            <person name="Korchina V."/>
            <person name="Kovar C."/>
            <person name="Mata R."/>
            <person name="Mathew T."/>
            <person name="Ngo R."/>
            <person name="Nguyen L."/>
            <person name="Nguyen N."/>
            <person name="Okwuonu G."/>
            <person name="Ongeri F."/>
            <person name="Pham C."/>
            <person name="Simmons D."/>
            <person name="Wilczek-Boney K."/>
            <person name="Hale W."/>
            <person name="Jakkamsetti A."/>
            <person name="Pham P."/>
            <person name="Ruth R."/>
            <person name="San Lucas F."/>
            <person name="Warren J."/>
            <person name="Zhang J."/>
            <person name="Zhao Z."/>
            <person name="Zhou C."/>
            <person name="Zhu D."/>
            <person name="Lee S."/>
            <person name="Bess C."/>
            <person name="Blankenburg K."/>
            <person name="Forbes L."/>
            <person name="Fu Q."/>
            <person name="Gubbala S."/>
            <person name="Hirani K."/>
            <person name="Jayaseelan J.C."/>
            <person name="Lara F."/>
            <person name="Munidasa M."/>
            <person name="Palculict T."/>
            <person name="Patil S."/>
            <person name="Pu L.-L."/>
            <person name="Saada N."/>
            <person name="Tang L."/>
            <person name="Weissenberger G."/>
            <person name="Zhu Y."/>
            <person name="Hemphill L."/>
            <person name="Shang Y."/>
            <person name="Youmans B."/>
            <person name="Ayvaz T."/>
            <person name="Ross M."/>
            <person name="Santibanez J."/>
            <person name="Aqrawi P."/>
            <person name="Gross S."/>
            <person name="Joshi V."/>
            <person name="Fowler G."/>
            <person name="Nazareth L."/>
            <person name="Reid J."/>
            <person name="Worley K."/>
            <person name="Petrosino J."/>
            <person name="Highlander S."/>
            <person name="Gibbs R."/>
        </authorList>
    </citation>
    <scope>NUCLEOTIDE SEQUENCE [LARGE SCALE GENOMIC DNA]</scope>
    <source>
        <strain evidence="5">DSM 15952 / CCUG 50447 / LMG 22039 / TP 1.5</strain>
    </source>
</reference>
<evidence type="ECO:0000313" key="5">
    <source>
        <dbReference type="Proteomes" id="UP000010296"/>
    </source>
</evidence>
<evidence type="ECO:0000259" key="3">
    <source>
        <dbReference type="Pfam" id="PF25888"/>
    </source>
</evidence>
<dbReference type="AlphaFoldDB" id="E6LFS1"/>
<feature type="domain" description="DnaB/C C-terminal" evidence="2">
    <location>
        <begin position="322"/>
        <end position="394"/>
    </location>
</feature>
<organism evidence="4 5">
    <name type="scientific">Enterococcus italicus (strain DSM 15952 / CCUG 50447 / LMG 22039 / TP 1.5)</name>
    <dbReference type="NCBI Taxonomy" id="888064"/>
    <lineage>
        <taxon>Bacteria</taxon>
        <taxon>Bacillati</taxon>
        <taxon>Bacillota</taxon>
        <taxon>Bacilli</taxon>
        <taxon>Lactobacillales</taxon>
        <taxon>Enterococcaceae</taxon>
        <taxon>Enterococcus</taxon>
    </lineage>
</organism>
<name>E6LFS1_ENTI1</name>